<comment type="subunit">
    <text evidence="9">Forms a complex with SecF. Part of the essential Sec protein translocation apparatus which comprises SecA, SecYEG and auxiliary proteins SecDF. Other proteins may also be involved.</text>
</comment>
<keyword evidence="2 9" id="KW-0813">Transport</keyword>
<organism evidence="14 15">
    <name type="scientific">Nocardioides humi</name>
    <dbReference type="NCBI Taxonomy" id="449461"/>
    <lineage>
        <taxon>Bacteria</taxon>
        <taxon>Bacillati</taxon>
        <taxon>Actinomycetota</taxon>
        <taxon>Actinomycetes</taxon>
        <taxon>Propionibacteriales</taxon>
        <taxon>Nocardioidaceae</taxon>
        <taxon>Nocardioides</taxon>
    </lineage>
</organism>
<accession>A0ABN2B6P1</accession>
<evidence type="ECO:0000256" key="8">
    <source>
        <dbReference type="ARBA" id="ARBA00023136"/>
    </source>
</evidence>
<feature type="transmembrane region" description="Helical" evidence="9">
    <location>
        <begin position="518"/>
        <end position="535"/>
    </location>
</feature>
<dbReference type="InterPro" id="IPR054384">
    <property type="entry name" value="SecDF_P1_head"/>
</dbReference>
<comment type="caution">
    <text evidence="14">The sequence shown here is derived from an EMBL/GenBank/DDBJ whole genome shotgun (WGS) entry which is preliminary data.</text>
</comment>
<dbReference type="PANTHER" id="PTHR30081">
    <property type="entry name" value="PROTEIN-EXPORT MEMBRANE PROTEIN SEC"/>
    <property type="match status" value="1"/>
</dbReference>
<keyword evidence="7 9" id="KW-0811">Translocation</keyword>
<dbReference type="NCBIfam" id="TIGR01129">
    <property type="entry name" value="secD"/>
    <property type="match status" value="1"/>
</dbReference>
<feature type="transmembrane region" description="Helical" evidence="9">
    <location>
        <begin position="411"/>
        <end position="431"/>
    </location>
</feature>
<dbReference type="NCBIfam" id="TIGR00916">
    <property type="entry name" value="2A0604s01"/>
    <property type="match status" value="1"/>
</dbReference>
<feature type="transmembrane region" description="Helical" evidence="9">
    <location>
        <begin position="470"/>
        <end position="489"/>
    </location>
</feature>
<evidence type="ECO:0000256" key="9">
    <source>
        <dbReference type="HAMAP-Rule" id="MF_01463"/>
    </source>
</evidence>
<dbReference type="InterPro" id="IPR048631">
    <property type="entry name" value="SecD_1st"/>
</dbReference>
<feature type="compositionally biased region" description="Low complexity" evidence="10">
    <location>
        <begin position="173"/>
        <end position="191"/>
    </location>
</feature>
<evidence type="ECO:0000256" key="10">
    <source>
        <dbReference type="SAM" id="MobiDB-lite"/>
    </source>
</evidence>
<comment type="similarity">
    <text evidence="9">Belongs to the SecD/SecF family. SecD subfamily.</text>
</comment>
<proteinExistence type="inferred from homology"/>
<dbReference type="InterPro" id="IPR055344">
    <property type="entry name" value="SecD_SecF_C_bact"/>
</dbReference>
<feature type="domain" description="Protein translocase subunit SecDF P1" evidence="12">
    <location>
        <begin position="68"/>
        <end position="126"/>
    </location>
</feature>
<reference evidence="14 15" key="1">
    <citation type="journal article" date="2019" name="Int. J. Syst. Evol. Microbiol.">
        <title>The Global Catalogue of Microorganisms (GCM) 10K type strain sequencing project: providing services to taxonomists for standard genome sequencing and annotation.</title>
        <authorList>
            <consortium name="The Broad Institute Genomics Platform"/>
            <consortium name="The Broad Institute Genome Sequencing Center for Infectious Disease"/>
            <person name="Wu L."/>
            <person name="Ma J."/>
        </authorList>
    </citation>
    <scope>NUCLEOTIDE SEQUENCE [LARGE SCALE GENOMIC DNA]</scope>
    <source>
        <strain evidence="14 15">JCM 14942</strain>
    </source>
</reference>
<dbReference type="Pfam" id="PF21760">
    <property type="entry name" value="SecD_1st"/>
    <property type="match status" value="1"/>
</dbReference>
<name>A0ABN2B6P1_9ACTN</name>
<dbReference type="InterPro" id="IPR048634">
    <property type="entry name" value="SecD_SecF_C"/>
</dbReference>
<dbReference type="Proteomes" id="UP001500842">
    <property type="component" value="Unassembled WGS sequence"/>
</dbReference>
<dbReference type="SUPFAM" id="SSF82866">
    <property type="entry name" value="Multidrug efflux transporter AcrB transmembrane domain"/>
    <property type="match status" value="1"/>
</dbReference>
<evidence type="ECO:0000256" key="7">
    <source>
        <dbReference type="ARBA" id="ARBA00023010"/>
    </source>
</evidence>
<keyword evidence="6 9" id="KW-1133">Transmembrane helix</keyword>
<keyword evidence="8 9" id="KW-0472">Membrane</keyword>
<dbReference type="Gene3D" id="1.20.1640.10">
    <property type="entry name" value="Multidrug efflux transporter AcrB transmembrane domain"/>
    <property type="match status" value="1"/>
</dbReference>
<feature type="domain" description="Protein export membrane protein SecD/SecF C-terminal" evidence="11">
    <location>
        <begin position="393"/>
        <end position="569"/>
    </location>
</feature>
<gene>
    <name evidence="9 14" type="primary">secD</name>
    <name evidence="14" type="ORF">GCM10009788_40770</name>
</gene>
<dbReference type="Gene3D" id="3.30.1360.200">
    <property type="match status" value="1"/>
</dbReference>
<dbReference type="Gene3D" id="3.30.70.3220">
    <property type="match status" value="1"/>
</dbReference>
<dbReference type="EMBL" id="BAAAOR010000030">
    <property type="protein sequence ID" value="GAA1533672.1"/>
    <property type="molecule type" value="Genomic_DNA"/>
</dbReference>
<evidence type="ECO:0000256" key="5">
    <source>
        <dbReference type="ARBA" id="ARBA00022927"/>
    </source>
</evidence>
<dbReference type="InterPro" id="IPR022813">
    <property type="entry name" value="SecD/SecF_arch_bac"/>
</dbReference>
<dbReference type="Pfam" id="PF22599">
    <property type="entry name" value="SecDF_P1_head"/>
    <property type="match status" value="1"/>
</dbReference>
<keyword evidence="3 9" id="KW-1003">Cell membrane</keyword>
<dbReference type="InterPro" id="IPR005791">
    <property type="entry name" value="SecD"/>
</dbReference>
<evidence type="ECO:0000313" key="15">
    <source>
        <dbReference type="Proteomes" id="UP001500842"/>
    </source>
</evidence>
<feature type="transmembrane region" description="Helical" evidence="9">
    <location>
        <begin position="541"/>
        <end position="560"/>
    </location>
</feature>
<feature type="transmembrane region" description="Helical" evidence="9">
    <location>
        <begin position="438"/>
        <end position="458"/>
    </location>
</feature>
<sequence>MAARRPRPGRNLIVFFVGLAVLYGLTALSQAGVEEPETPWRPALGLDLQGGTRITLTADKAPSKENLDEARRIIDQRVNGSGVAEAAVTTQGGRNIVVEVPGKTKNRGQLEETVKRQAQLRFRLVACSDVRPASCGSATDDLNLGRAPLSLAEDDPTAAATDSPDAPADDATETPADPTDAPADPTDIPADPTDEASPETPTQTDPAGDGEKWTVQDDIAWSRSPDQDAITAFNSYTCDAQGVLVDAEGNPADLPDDPDQPLVACSSPERDTGVIKFLLSRSVVEGTELNDASAQTPQNGVGWVVAIEMGNSKDRAHPKGSAGASDDFEAVSRAFAGTDEQFAVVLDSQVLTYPVMNSVITDGRSQIEGDFTEQQALDLANSLKFGALPIKFNDEQTSVEEIGPSLAGNQLSAGLTAGAIGLVLVMLYCLFYYRGLGLVVVSSLFVAAGITYAMVLLLSKTAGFTLTLPGIAGLIIAVGITADSFVIFFERIRDEMREGKSMRVAVETGWARARVTRIAANTVQILSALVLYIFATGAVKGFGFALGLTTLIDLAVLFWFTKPLVSWLAQFKAFNSGHKLSGLSKETLGMDVTPSRRTAVAGGDA</sequence>
<evidence type="ECO:0000256" key="3">
    <source>
        <dbReference type="ARBA" id="ARBA00022475"/>
    </source>
</evidence>
<evidence type="ECO:0000256" key="6">
    <source>
        <dbReference type="ARBA" id="ARBA00022989"/>
    </source>
</evidence>
<evidence type="ECO:0000256" key="4">
    <source>
        <dbReference type="ARBA" id="ARBA00022692"/>
    </source>
</evidence>
<evidence type="ECO:0000256" key="2">
    <source>
        <dbReference type="ARBA" id="ARBA00022448"/>
    </source>
</evidence>
<comment type="function">
    <text evidence="9">Part of the Sec protein translocase complex. Interacts with the SecYEG preprotein conducting channel. SecDF uses the proton motive force (PMF) to complete protein translocation after the ATP-dependent function of SecA.</text>
</comment>
<evidence type="ECO:0000259" key="12">
    <source>
        <dbReference type="Pfam" id="PF21760"/>
    </source>
</evidence>
<keyword evidence="15" id="KW-1185">Reference proteome</keyword>
<comment type="caution">
    <text evidence="9">Lacks conserved residue(s) required for the propagation of feature annotation.</text>
</comment>
<evidence type="ECO:0000256" key="1">
    <source>
        <dbReference type="ARBA" id="ARBA00004651"/>
    </source>
</evidence>
<feature type="domain" description="SecDF P1 head subdomain" evidence="13">
    <location>
        <begin position="276"/>
        <end position="390"/>
    </location>
</feature>
<keyword evidence="4 9" id="KW-0812">Transmembrane</keyword>
<dbReference type="HAMAP" id="MF_01463_B">
    <property type="entry name" value="SecD_B"/>
    <property type="match status" value="1"/>
</dbReference>
<feature type="region of interest" description="Disordered" evidence="10">
    <location>
        <begin position="153"/>
        <end position="212"/>
    </location>
</feature>
<dbReference type="InterPro" id="IPR022646">
    <property type="entry name" value="SecD/SecF_CS"/>
</dbReference>
<evidence type="ECO:0000313" key="14">
    <source>
        <dbReference type="EMBL" id="GAA1533672.1"/>
    </source>
</evidence>
<evidence type="ECO:0000259" key="11">
    <source>
        <dbReference type="Pfam" id="PF02355"/>
    </source>
</evidence>
<comment type="subcellular location">
    <subcellularLocation>
        <location evidence="1 9">Cell membrane</location>
        <topology evidence="1 9">Multi-pass membrane protein</topology>
    </subcellularLocation>
</comment>
<keyword evidence="5 9" id="KW-0653">Protein transport</keyword>
<dbReference type="Pfam" id="PF02355">
    <property type="entry name" value="SecD_SecF_C"/>
    <property type="match status" value="1"/>
</dbReference>
<dbReference type="RefSeq" id="WP_141007328.1">
    <property type="nucleotide sequence ID" value="NZ_BAAAOR010000030.1"/>
</dbReference>
<evidence type="ECO:0000259" key="13">
    <source>
        <dbReference type="Pfam" id="PF22599"/>
    </source>
</evidence>
<protein>
    <recommendedName>
        <fullName evidence="9">Protein translocase subunit SecD</fullName>
    </recommendedName>
</protein>
<feature type="compositionally biased region" description="Low complexity" evidence="10">
    <location>
        <begin position="157"/>
        <end position="166"/>
    </location>
</feature>
<dbReference type="PANTHER" id="PTHR30081:SF1">
    <property type="entry name" value="PROTEIN TRANSLOCASE SUBUNIT SECD"/>
    <property type="match status" value="1"/>
</dbReference>
<dbReference type="Pfam" id="PF07549">
    <property type="entry name" value="Sec_GG"/>
    <property type="match status" value="1"/>
</dbReference>